<dbReference type="InterPro" id="IPR014776">
    <property type="entry name" value="4pyrrole_Mease_sub2"/>
</dbReference>
<dbReference type="EMBL" id="CP022098">
    <property type="protein sequence ID" value="ATB41993.1"/>
    <property type="molecule type" value="Genomic_DNA"/>
</dbReference>
<keyword evidence="4 8" id="KW-0808">Transferase</keyword>
<dbReference type="KEGG" id="cfus:CYFUS_007469"/>
<dbReference type="PANTHER" id="PTHR45790:SF3">
    <property type="entry name" value="S-ADENOSYL-L-METHIONINE-DEPENDENT UROPORPHYRINOGEN III METHYLTRANSFERASE, CHLOROPLASTIC"/>
    <property type="match status" value="1"/>
</dbReference>
<dbReference type="InterPro" id="IPR003043">
    <property type="entry name" value="Uropor_MeTrfase_CS"/>
</dbReference>
<dbReference type="GO" id="GO:0032259">
    <property type="term" value="P:methylation"/>
    <property type="evidence" value="ECO:0007669"/>
    <property type="project" value="UniProtKB-KW"/>
</dbReference>
<comment type="similarity">
    <text evidence="1 8">Belongs to the precorrin methyltransferase family.</text>
</comment>
<dbReference type="Gene3D" id="3.30.950.10">
    <property type="entry name" value="Methyltransferase, Cobalt-precorrin-4 Transmethylase, Domain 2"/>
    <property type="match status" value="1"/>
</dbReference>
<gene>
    <name evidence="10" type="ORF">CYFUS_007469</name>
</gene>
<evidence type="ECO:0000256" key="1">
    <source>
        <dbReference type="ARBA" id="ARBA00005879"/>
    </source>
</evidence>
<evidence type="ECO:0000313" key="11">
    <source>
        <dbReference type="Proteomes" id="UP000217257"/>
    </source>
</evidence>
<organism evidence="10 11">
    <name type="scientific">Cystobacter fuscus</name>
    <dbReference type="NCBI Taxonomy" id="43"/>
    <lineage>
        <taxon>Bacteria</taxon>
        <taxon>Pseudomonadati</taxon>
        <taxon>Myxococcota</taxon>
        <taxon>Myxococcia</taxon>
        <taxon>Myxococcales</taxon>
        <taxon>Cystobacterineae</taxon>
        <taxon>Archangiaceae</taxon>
        <taxon>Cystobacter</taxon>
    </lineage>
</organism>
<dbReference type="PROSITE" id="PS00840">
    <property type="entry name" value="SUMT_2"/>
    <property type="match status" value="1"/>
</dbReference>
<dbReference type="Pfam" id="PF00590">
    <property type="entry name" value="TP_methylase"/>
    <property type="match status" value="1"/>
</dbReference>
<dbReference type="EC" id="2.1.1.107" evidence="2"/>
<dbReference type="AlphaFoldDB" id="A0A250JEE2"/>
<dbReference type="NCBIfam" id="NF004790">
    <property type="entry name" value="PRK06136.1"/>
    <property type="match status" value="1"/>
</dbReference>
<accession>A0A250JEE2</accession>
<keyword evidence="5" id="KW-0949">S-adenosyl-L-methionine</keyword>
<dbReference type="NCBIfam" id="TIGR01469">
    <property type="entry name" value="cobA_cysG_Cterm"/>
    <property type="match status" value="1"/>
</dbReference>
<comment type="pathway">
    <text evidence="7">Porphyrin-containing compound metabolism; siroheme biosynthesis; precorrin-2 from uroporphyrinogen III: step 1/1.</text>
</comment>
<evidence type="ECO:0000256" key="3">
    <source>
        <dbReference type="ARBA" id="ARBA00022603"/>
    </source>
</evidence>
<dbReference type="GO" id="GO:0019354">
    <property type="term" value="P:siroheme biosynthetic process"/>
    <property type="evidence" value="ECO:0007669"/>
    <property type="project" value="UniProtKB-UniPathway"/>
</dbReference>
<dbReference type="Proteomes" id="UP000217257">
    <property type="component" value="Chromosome"/>
</dbReference>
<evidence type="ECO:0000256" key="5">
    <source>
        <dbReference type="ARBA" id="ARBA00022691"/>
    </source>
</evidence>
<evidence type="ECO:0000313" key="10">
    <source>
        <dbReference type="EMBL" id="ATB41993.1"/>
    </source>
</evidence>
<dbReference type="UniPathway" id="UPA00262">
    <property type="reaction ID" value="UER00211"/>
</dbReference>
<reference evidence="10 11" key="1">
    <citation type="submission" date="2017-06" db="EMBL/GenBank/DDBJ databases">
        <title>Sequencing and comparative analysis of myxobacterial genomes.</title>
        <authorList>
            <person name="Rupp O."/>
            <person name="Goesmann A."/>
            <person name="Sogaard-Andersen L."/>
        </authorList>
    </citation>
    <scope>NUCLEOTIDE SEQUENCE [LARGE SCALE GENOMIC DNA]</scope>
    <source>
        <strain evidence="10 11">DSM 52655</strain>
    </source>
</reference>
<keyword evidence="6" id="KW-0627">Porphyrin biosynthesis</keyword>
<dbReference type="RefSeq" id="WP_095989614.1">
    <property type="nucleotide sequence ID" value="NZ_CP022098.1"/>
</dbReference>
<evidence type="ECO:0000256" key="8">
    <source>
        <dbReference type="RuleBase" id="RU003960"/>
    </source>
</evidence>
<dbReference type="FunFam" id="3.40.1010.10:FF:000001">
    <property type="entry name" value="Siroheme synthase"/>
    <property type="match status" value="1"/>
</dbReference>
<dbReference type="InterPro" id="IPR035996">
    <property type="entry name" value="4pyrrol_Methylase_sf"/>
</dbReference>
<dbReference type="InterPro" id="IPR050161">
    <property type="entry name" value="Siro_Cobalamin_biosynth"/>
</dbReference>
<dbReference type="InterPro" id="IPR014777">
    <property type="entry name" value="4pyrrole_Mease_sub1"/>
</dbReference>
<dbReference type="InterPro" id="IPR006366">
    <property type="entry name" value="CobA/CysG_C"/>
</dbReference>
<dbReference type="PANTHER" id="PTHR45790">
    <property type="entry name" value="SIROHEME SYNTHASE-RELATED"/>
    <property type="match status" value="1"/>
</dbReference>
<dbReference type="InterPro" id="IPR000878">
    <property type="entry name" value="4pyrrol_Mease"/>
</dbReference>
<dbReference type="CDD" id="cd11642">
    <property type="entry name" value="SUMT"/>
    <property type="match status" value="1"/>
</dbReference>
<evidence type="ECO:0000259" key="9">
    <source>
        <dbReference type="Pfam" id="PF00590"/>
    </source>
</evidence>
<dbReference type="PROSITE" id="PS00839">
    <property type="entry name" value="SUMT_1"/>
    <property type="match status" value="1"/>
</dbReference>
<dbReference type="SUPFAM" id="SSF53790">
    <property type="entry name" value="Tetrapyrrole methylase"/>
    <property type="match status" value="1"/>
</dbReference>
<feature type="domain" description="Tetrapyrrole methylase" evidence="9">
    <location>
        <begin position="5"/>
        <end position="210"/>
    </location>
</feature>
<evidence type="ECO:0000256" key="4">
    <source>
        <dbReference type="ARBA" id="ARBA00022679"/>
    </source>
</evidence>
<protein>
    <recommendedName>
        <fullName evidence="2">uroporphyrinogen-III C-methyltransferase</fullName>
        <ecNumber evidence="2">2.1.1.107</ecNumber>
    </recommendedName>
</protein>
<name>A0A250JEE2_9BACT</name>
<keyword evidence="3 8" id="KW-0489">Methyltransferase</keyword>
<dbReference type="Gene3D" id="3.40.1010.10">
    <property type="entry name" value="Cobalt-precorrin-4 Transmethylase, Domain 1"/>
    <property type="match status" value="1"/>
</dbReference>
<evidence type="ECO:0000256" key="6">
    <source>
        <dbReference type="ARBA" id="ARBA00023244"/>
    </source>
</evidence>
<sequence>MNQGKVYLIGAGPGDPKLLTLRAVEALAESDVILMDQLVSHEVLAHARQGVDVIDCGKRAGHHCMDQKEIQRLLIERARRGQIVARLKGGDPFIFGRGGEEAEALVEAAIAWEVIPGISSGIAAAAYAGIPLLHRSHASSVAFVTGHAGHEHAVGSQGADTLVIFMCGSTILQIARELMEGGRAPSTPLAIILSGTRSNQAIYTGTLMELVRMERIELASPVLAVVGDVTTLAKKLHWFGPPPKPLRLLAAPVTAGS</sequence>
<dbReference type="GO" id="GO:0004851">
    <property type="term" value="F:uroporphyrin-III C-methyltransferase activity"/>
    <property type="evidence" value="ECO:0007669"/>
    <property type="project" value="UniProtKB-EC"/>
</dbReference>
<evidence type="ECO:0000256" key="7">
    <source>
        <dbReference type="ARBA" id="ARBA00025705"/>
    </source>
</evidence>
<evidence type="ECO:0000256" key="2">
    <source>
        <dbReference type="ARBA" id="ARBA00012162"/>
    </source>
</evidence>
<proteinExistence type="inferred from homology"/>